<dbReference type="Pfam" id="PF05721">
    <property type="entry name" value="PhyH"/>
    <property type="match status" value="1"/>
</dbReference>
<sequence length="338" mass="38968">MRSIAARCMDALGLLTGAKSFVANPVLGSAELNRRGLHLARLRAAHWLMRVRQAWFAYGVPREQRKAFQRDGYLMLEDFLPAEQYQRLLAEAEGARGEIRQCRQADTLTRRRVMSPENVEALPEMQALMRDKRFRRLMRYCSGHARQPIMHLERIHNGVLESHERDPQKSLHVDTFQPTMKFWLYLQDVTPAQGPFMFVPGSTRLTSARLTWEKHMSLIARDHPNRYTQRGSFRVDEGDLERFGLGEVKHFAVKANTLLIANTYGMHGRGEAEQGSTRFALWGMSRTTPFSPLPGLGFEWLNRVQYKVLEAERQRDDRKAAVRGEQASWFVPSDNGEL</sequence>
<gene>
    <name evidence="2" type="ORF">QLT01_15960</name>
</gene>
<dbReference type="SUPFAM" id="SSF51197">
    <property type="entry name" value="Clavaminate synthase-like"/>
    <property type="match status" value="1"/>
</dbReference>
<dbReference type="InterPro" id="IPR008775">
    <property type="entry name" value="Phytyl_CoA_dOase-like"/>
</dbReference>
<reference evidence="3" key="2">
    <citation type="submission" date="2023-07" db="EMBL/GenBank/DDBJ databases">
        <title>Genome-based characterization of strain KMM 296 and proposal for reclassification of Cobetia litoralis and Cobetia pacifica, and emended description of the species Cobetia amphilecti and Cobetia marina.</title>
        <authorList>
            <person name="Balabanova L."/>
            <person name="Nedashkovskaya O."/>
        </authorList>
    </citation>
    <scope>NUCLEOTIDE SEQUENCE [LARGE SCALE GENOMIC DNA]</scope>
    <source>
        <strain evidence="3">NRIC 0815</strain>
    </source>
</reference>
<keyword evidence="2" id="KW-0223">Dioxygenase</keyword>
<proteinExistence type="predicted"/>
<keyword evidence="2" id="KW-0560">Oxidoreductase</keyword>
<evidence type="ECO:0000256" key="1">
    <source>
        <dbReference type="ARBA" id="ARBA00001954"/>
    </source>
</evidence>
<dbReference type="Proteomes" id="UP001229025">
    <property type="component" value="Unassembled WGS sequence"/>
</dbReference>
<dbReference type="GO" id="GO:0051213">
    <property type="term" value="F:dioxygenase activity"/>
    <property type="evidence" value="ECO:0007669"/>
    <property type="project" value="UniProtKB-KW"/>
</dbReference>
<protein>
    <submittedName>
        <fullName evidence="2">Phytanoyl-CoA dioxygenase family protein</fullName>
    </submittedName>
</protein>
<evidence type="ECO:0000313" key="2">
    <source>
        <dbReference type="EMBL" id="MDI5885841.1"/>
    </source>
</evidence>
<reference evidence="2 3" key="1">
    <citation type="submission" date="2023-04" db="EMBL/GenBank/DDBJ databases">
        <authorList>
            <person name="Otstavnykh N."/>
            <person name="Seitkalieva A."/>
            <person name="Bystritskaya E."/>
        </authorList>
    </citation>
    <scope>NUCLEOTIDE SEQUENCE [LARGE SCALE GENOMIC DNA]</scope>
    <source>
        <strain evidence="2 3">NRIC 0815</strain>
    </source>
</reference>
<organism evidence="2 3">
    <name type="scientific">Cobetia amphilecti</name>
    <dbReference type="NCBI Taxonomy" id="1055104"/>
    <lineage>
        <taxon>Bacteria</taxon>
        <taxon>Pseudomonadati</taxon>
        <taxon>Pseudomonadota</taxon>
        <taxon>Gammaproteobacteria</taxon>
        <taxon>Oceanospirillales</taxon>
        <taxon>Halomonadaceae</taxon>
        <taxon>Cobetia</taxon>
    </lineage>
</organism>
<comment type="caution">
    <text evidence="2">The sequence shown here is derived from an EMBL/GenBank/DDBJ whole genome shotgun (WGS) entry which is preliminary data.</text>
</comment>
<dbReference type="PANTHER" id="PTHR20883">
    <property type="entry name" value="PHYTANOYL-COA DIOXYGENASE DOMAIN CONTAINING 1"/>
    <property type="match status" value="1"/>
</dbReference>
<name>A0ABT6UT50_9GAMM</name>
<keyword evidence="3" id="KW-1185">Reference proteome</keyword>
<dbReference type="RefSeq" id="WP_284727451.1">
    <property type="nucleotide sequence ID" value="NZ_JASCSA010000017.1"/>
</dbReference>
<dbReference type="EMBL" id="JASCSA010000017">
    <property type="protein sequence ID" value="MDI5885841.1"/>
    <property type="molecule type" value="Genomic_DNA"/>
</dbReference>
<evidence type="ECO:0000313" key="3">
    <source>
        <dbReference type="Proteomes" id="UP001229025"/>
    </source>
</evidence>
<comment type="cofactor">
    <cofactor evidence="1">
        <name>Fe(2+)</name>
        <dbReference type="ChEBI" id="CHEBI:29033"/>
    </cofactor>
</comment>
<dbReference type="Gene3D" id="2.60.120.620">
    <property type="entry name" value="q2cbj1_9rhob like domain"/>
    <property type="match status" value="1"/>
</dbReference>
<accession>A0ABT6UT50</accession>
<dbReference type="PANTHER" id="PTHR20883:SF48">
    <property type="entry name" value="ECTOINE DIOXYGENASE"/>
    <property type="match status" value="1"/>
</dbReference>